<dbReference type="GO" id="GO:0019005">
    <property type="term" value="C:SCF ubiquitin ligase complex"/>
    <property type="evidence" value="ECO:0007669"/>
    <property type="project" value="TreeGrafter"/>
</dbReference>
<feature type="domain" description="F-box" evidence="3">
    <location>
        <begin position="138"/>
        <end position="184"/>
    </location>
</feature>
<feature type="region of interest" description="Disordered" evidence="2">
    <location>
        <begin position="87"/>
        <end position="109"/>
    </location>
</feature>
<dbReference type="InterPro" id="IPR045464">
    <property type="entry name" value="Hrt3/FBXO9_C"/>
</dbReference>
<dbReference type="EMBL" id="HBGY01002367">
    <property type="protein sequence ID" value="CAD9558409.1"/>
    <property type="molecule type" value="Transcribed_RNA"/>
</dbReference>
<keyword evidence="1" id="KW-0833">Ubl conjugation pathway</keyword>
<sequence length="370" mass="43453">MASQPPSFRGEELDEPFRVDGWELTWPIWHMLGISEKKDIAARRNMTIGEFEEYMSLQRATELSVERGGEDDYSSHRYVSASLFTEAQSGEEGKGIEQEDEDEEDDDVARRKEEEYNAALEDGCADRPSREDMMNGHGGMVMQLPDEILYRLMSYIDVDSYGICAMVSPHWKFFTSSEMAFKLLCERCYLKQSKRKILNLDRWVSYKNMFINRPRVRLNGVYVLKYRWVKRIQRDMWTEIPEGAILEQVYYRYLSFQENGTVFYALTAAPPYEMIPRFIKMKRFATVDKQAVVGNYEVSKYSIRVWTSHKWSDIALELALSAKSPGNRSNFCEMKLVRHRLSPSGNFECDDVVEFDVPEKKFRFVRVWKL</sequence>
<dbReference type="GO" id="GO:0031146">
    <property type="term" value="P:SCF-dependent proteasomal ubiquitin-dependent protein catabolic process"/>
    <property type="evidence" value="ECO:0007669"/>
    <property type="project" value="TreeGrafter"/>
</dbReference>
<dbReference type="PANTHER" id="PTHR12874:SF9">
    <property type="entry name" value="F-BOX ONLY PROTEIN 48"/>
    <property type="match status" value="1"/>
</dbReference>
<dbReference type="GO" id="GO:0005737">
    <property type="term" value="C:cytoplasm"/>
    <property type="evidence" value="ECO:0007669"/>
    <property type="project" value="TreeGrafter"/>
</dbReference>
<evidence type="ECO:0000256" key="2">
    <source>
        <dbReference type="SAM" id="MobiDB-lite"/>
    </source>
</evidence>
<dbReference type="Pfam" id="PF00646">
    <property type="entry name" value="F-box"/>
    <property type="match status" value="1"/>
</dbReference>
<organism evidence="4">
    <name type="scientific">Leptocylindrus danicus</name>
    <dbReference type="NCBI Taxonomy" id="163516"/>
    <lineage>
        <taxon>Eukaryota</taxon>
        <taxon>Sar</taxon>
        <taxon>Stramenopiles</taxon>
        <taxon>Ochrophyta</taxon>
        <taxon>Bacillariophyta</taxon>
        <taxon>Coscinodiscophyceae</taxon>
        <taxon>Chaetocerotophycidae</taxon>
        <taxon>Leptocylindrales</taxon>
        <taxon>Leptocylindraceae</taxon>
        <taxon>Leptocylindrus</taxon>
    </lineage>
</organism>
<dbReference type="PROSITE" id="PS50181">
    <property type="entry name" value="FBOX"/>
    <property type="match status" value="1"/>
</dbReference>
<accession>A0A7S2JXB6</accession>
<dbReference type="Pfam" id="PF19270">
    <property type="entry name" value="FBO_C"/>
    <property type="match status" value="1"/>
</dbReference>
<dbReference type="AlphaFoldDB" id="A0A7S2JXB6"/>
<evidence type="ECO:0000313" key="4">
    <source>
        <dbReference type="EMBL" id="CAD9558409.1"/>
    </source>
</evidence>
<dbReference type="InterPro" id="IPR036047">
    <property type="entry name" value="F-box-like_dom_sf"/>
</dbReference>
<dbReference type="PANTHER" id="PTHR12874">
    <property type="entry name" value="F-BOX ONLY PROTEIN 48-RELATED"/>
    <property type="match status" value="1"/>
</dbReference>
<dbReference type="SUPFAM" id="SSF81383">
    <property type="entry name" value="F-box domain"/>
    <property type="match status" value="1"/>
</dbReference>
<reference evidence="4" key="1">
    <citation type="submission" date="2021-01" db="EMBL/GenBank/DDBJ databases">
        <authorList>
            <person name="Corre E."/>
            <person name="Pelletier E."/>
            <person name="Niang G."/>
            <person name="Scheremetjew M."/>
            <person name="Finn R."/>
            <person name="Kale V."/>
            <person name="Holt S."/>
            <person name="Cochrane G."/>
            <person name="Meng A."/>
            <person name="Brown T."/>
            <person name="Cohen L."/>
        </authorList>
    </citation>
    <scope>NUCLEOTIDE SEQUENCE</scope>
    <source>
        <strain evidence="4">B650</strain>
    </source>
</reference>
<dbReference type="Gene3D" id="1.20.1280.50">
    <property type="match status" value="1"/>
</dbReference>
<name>A0A7S2JXB6_9STRA</name>
<gene>
    <name evidence="4" type="ORF">LDAN0321_LOCUS1587</name>
</gene>
<dbReference type="InterPro" id="IPR001810">
    <property type="entry name" value="F-box_dom"/>
</dbReference>
<feature type="compositionally biased region" description="Acidic residues" evidence="2">
    <location>
        <begin position="98"/>
        <end position="107"/>
    </location>
</feature>
<proteinExistence type="predicted"/>
<evidence type="ECO:0000256" key="1">
    <source>
        <dbReference type="ARBA" id="ARBA00022786"/>
    </source>
</evidence>
<protein>
    <recommendedName>
        <fullName evidence="3">F-box domain-containing protein</fullName>
    </recommendedName>
</protein>
<evidence type="ECO:0000259" key="3">
    <source>
        <dbReference type="PROSITE" id="PS50181"/>
    </source>
</evidence>